<name>A0A8S1EV68_9PELO</name>
<dbReference type="GO" id="GO:0005680">
    <property type="term" value="C:anaphase-promoting complex"/>
    <property type="evidence" value="ECO:0007669"/>
    <property type="project" value="InterPro"/>
</dbReference>
<evidence type="ECO:0000256" key="2">
    <source>
        <dbReference type="ARBA" id="ARBA00022776"/>
    </source>
</evidence>
<dbReference type="GO" id="GO:0051301">
    <property type="term" value="P:cell division"/>
    <property type="evidence" value="ECO:0007669"/>
    <property type="project" value="UniProtKB-KW"/>
</dbReference>
<keyword evidence="5" id="KW-1185">Reference proteome</keyword>
<accession>A0A8S1EV68</accession>
<keyword evidence="1" id="KW-0132">Cell division</keyword>
<reference evidence="4 5" key="1">
    <citation type="submission" date="2020-04" db="EMBL/GenBank/DDBJ databases">
        <authorList>
            <person name="Laetsch R D."/>
            <person name="Stevens L."/>
            <person name="Kumar S."/>
            <person name="Blaxter L. M."/>
        </authorList>
    </citation>
    <scope>NUCLEOTIDE SEQUENCE [LARGE SCALE GENOMIC DNA]</scope>
</reference>
<keyword evidence="2" id="KW-0498">Mitosis</keyword>
<comment type="caution">
    <text evidence="4">The sequence shown here is derived from an EMBL/GenBank/DDBJ whole genome shotgun (WGS) entry which is preliminary data.</text>
</comment>
<dbReference type="Proteomes" id="UP000494206">
    <property type="component" value="Unassembled WGS sequence"/>
</dbReference>
<dbReference type="GO" id="GO:0007091">
    <property type="term" value="P:metaphase/anaphase transition of mitotic cell cycle"/>
    <property type="evidence" value="ECO:0007669"/>
    <property type="project" value="TreeGrafter"/>
</dbReference>
<dbReference type="PANTHER" id="PTHR12827">
    <property type="entry name" value="MEIOTIC CHECKPOINT REGULATOR TSG24 FAMILY MEMBER"/>
    <property type="match status" value="1"/>
</dbReference>
<gene>
    <name evidence="4" type="ORF">CBOVIS_LOCUS6461</name>
</gene>
<keyword evidence="3" id="KW-0131">Cell cycle</keyword>
<dbReference type="OrthoDB" id="26401at2759"/>
<evidence type="ECO:0000313" key="4">
    <source>
        <dbReference type="EMBL" id="CAB3404067.1"/>
    </source>
</evidence>
<dbReference type="AlphaFoldDB" id="A0A8S1EV68"/>
<proteinExistence type="predicted"/>
<dbReference type="InterPro" id="IPR024990">
    <property type="entry name" value="Apc1"/>
</dbReference>
<evidence type="ECO:0000256" key="3">
    <source>
        <dbReference type="ARBA" id="ARBA00023306"/>
    </source>
</evidence>
<organism evidence="4 5">
    <name type="scientific">Caenorhabditis bovis</name>
    <dbReference type="NCBI Taxonomy" id="2654633"/>
    <lineage>
        <taxon>Eukaryota</taxon>
        <taxon>Metazoa</taxon>
        <taxon>Ecdysozoa</taxon>
        <taxon>Nematoda</taxon>
        <taxon>Chromadorea</taxon>
        <taxon>Rhabditida</taxon>
        <taxon>Rhabditina</taxon>
        <taxon>Rhabditomorpha</taxon>
        <taxon>Rhabditoidea</taxon>
        <taxon>Rhabditidae</taxon>
        <taxon>Peloderinae</taxon>
        <taxon>Caenorhabditis</taxon>
    </lineage>
</organism>
<protein>
    <submittedName>
        <fullName evidence="4">Uncharacterized protein</fullName>
    </submittedName>
</protein>
<dbReference type="GO" id="GO:0070979">
    <property type="term" value="P:protein K11-linked ubiquitination"/>
    <property type="evidence" value="ECO:0007669"/>
    <property type="project" value="TreeGrafter"/>
</dbReference>
<sequence length="332" mass="38413">MSERTDEDLKMIKSKYRTDVEIGGDSNKYQNLICSHSTHNRVIEYAIARGTELLICDGHSTNLSVIRRFDMEFDMKKIFYHRVDYSKHSKEKRLLTGRKPILKREFLVVCGKNRLLFIDSTEYHFYYYDIPFQPKNVFPVSGCVLIERYYDASTEQSYHYHDTFHLYSLSGPFGELLPVIYKTTGFQPHWKFCWQSHQDDAEMVGCAGDFVVVFDPKKKVHRIYFARETEEQEVQSAIRYVENQRKQFVDSTMLARSHQTKRTITDDVLSFQSVRSPAVIALSELIDSKLEASSPCHPTRHSNVGIGGFGHSTPNHPGGTFHSPMPTPIYEG</sequence>
<evidence type="ECO:0000256" key="1">
    <source>
        <dbReference type="ARBA" id="ARBA00022618"/>
    </source>
</evidence>
<dbReference type="PANTHER" id="PTHR12827:SF3">
    <property type="entry name" value="ANAPHASE-PROMOTING COMPLEX SUBUNIT 1"/>
    <property type="match status" value="1"/>
</dbReference>
<dbReference type="GO" id="GO:0060090">
    <property type="term" value="F:molecular adaptor activity"/>
    <property type="evidence" value="ECO:0007669"/>
    <property type="project" value="TreeGrafter"/>
</dbReference>
<dbReference type="EMBL" id="CADEPM010000004">
    <property type="protein sequence ID" value="CAB3404067.1"/>
    <property type="molecule type" value="Genomic_DNA"/>
</dbReference>
<evidence type="ECO:0000313" key="5">
    <source>
        <dbReference type="Proteomes" id="UP000494206"/>
    </source>
</evidence>
<dbReference type="GO" id="GO:0031145">
    <property type="term" value="P:anaphase-promoting complex-dependent catabolic process"/>
    <property type="evidence" value="ECO:0007669"/>
    <property type="project" value="TreeGrafter"/>
</dbReference>